<gene>
    <name evidence="2" type="ORF">SIAM614_08938</name>
</gene>
<dbReference type="OrthoDB" id="4446543at2"/>
<feature type="region of interest" description="Disordered" evidence="1">
    <location>
        <begin position="28"/>
        <end position="52"/>
    </location>
</feature>
<dbReference type="Proteomes" id="UP000004848">
    <property type="component" value="Unassembled WGS sequence"/>
</dbReference>
<protein>
    <submittedName>
        <fullName evidence="2">Uncharacterized protein</fullName>
    </submittedName>
</protein>
<proteinExistence type="predicted"/>
<evidence type="ECO:0000313" key="3">
    <source>
        <dbReference type="Proteomes" id="UP000004848"/>
    </source>
</evidence>
<dbReference type="GeneID" id="68844496"/>
<evidence type="ECO:0000313" key="2">
    <source>
        <dbReference type="EMBL" id="EAV45940.1"/>
    </source>
</evidence>
<dbReference type="RefSeq" id="WP_006931124.1">
    <property type="nucleotide sequence ID" value="NZ_AAUW01000001.1"/>
</dbReference>
<reference evidence="2 3" key="1">
    <citation type="submission" date="2006-05" db="EMBL/GenBank/DDBJ databases">
        <authorList>
            <person name="King G."/>
            <person name="Ferriera S."/>
            <person name="Johnson J."/>
            <person name="Kravitz S."/>
            <person name="Beeson K."/>
            <person name="Sutton G."/>
            <person name="Rogers Y.-H."/>
            <person name="Friedman R."/>
            <person name="Frazier M."/>
            <person name="Venter J.C."/>
        </authorList>
    </citation>
    <scope>NUCLEOTIDE SEQUENCE [LARGE SCALE GENOMIC DNA]</scope>
    <source>
        <strain evidence="3">ATCC 25650 / DSM 13394 / JCM 20685 / NBRC 16684 / NCIMB 2208 / IAM 12614 / B1</strain>
    </source>
</reference>
<organism evidence="2 3">
    <name type="scientific">Roseibium aggregatum (strain ATCC 25650 / DSM 13394 / JCM 20685 / NBRC 16684 / NCIMB 2208 / IAM 12614 / B1)</name>
    <name type="common">Stappia aggregata</name>
    <dbReference type="NCBI Taxonomy" id="384765"/>
    <lineage>
        <taxon>Bacteria</taxon>
        <taxon>Pseudomonadati</taxon>
        <taxon>Pseudomonadota</taxon>
        <taxon>Alphaproteobacteria</taxon>
        <taxon>Hyphomicrobiales</taxon>
        <taxon>Stappiaceae</taxon>
        <taxon>Roseibium</taxon>
    </lineage>
</organism>
<dbReference type="EMBL" id="AAUW01000001">
    <property type="protein sequence ID" value="EAV45940.1"/>
    <property type="molecule type" value="Genomic_DNA"/>
</dbReference>
<evidence type="ECO:0000256" key="1">
    <source>
        <dbReference type="SAM" id="MobiDB-lite"/>
    </source>
</evidence>
<feature type="compositionally biased region" description="Low complexity" evidence="1">
    <location>
        <begin position="30"/>
        <end position="40"/>
    </location>
</feature>
<comment type="caution">
    <text evidence="2">The sequence shown here is derived from an EMBL/GenBank/DDBJ whole genome shotgun (WGS) entry which is preliminary data.</text>
</comment>
<accession>A0NLJ5</accession>
<name>A0NLJ5_ROSAI</name>
<dbReference type="AlphaFoldDB" id="A0NLJ5"/>
<sequence length="345" mass="36411">MIASRSGDLTLETERLETADIDLHRKGRQVSGSVGVSIGSNPEGKSKPGITVEGAYSNSETEGVARATIGEGEITVRDGDGDGLKAADLEAEADAAEAEGDTARAEALRTEADREAAEDTTATETQLANLNRDPDAVVEVTSQKQEGFELYVSDTSVRDAFKAVKLVGHAASSIVSSVMERMGDENPGLKDLAQAKRAGHLSDEAILTQLAGCNPQHGFNLWQLFVSPAYAQGTCSVTTSNGYVINLSDEETRQCLEIYLGTMIANPEDAGRWADLLRNGNLTAPVRAMGAIAAMSNGPYVTGYGEDGEDLVTTDGNGRFLYKNTVTGDLFFANPLDVGDPAVIS</sequence>